<dbReference type="EMBL" id="JAHKNG010000020">
    <property type="protein sequence ID" value="MBU3030852.1"/>
    <property type="molecule type" value="Genomic_DNA"/>
</dbReference>
<sequence length="720" mass="76011">MAQSRSRIPTALAAIIVLAGAGGLSWWAAQSATVFIETRSREDVKLALATAGQDWVQVSADGLQVHLTGTAPSEVERFRALTQAAIAVDSSRIVDDMTVASVEALTPPDFKIELLRDSDGISLIGLVPASTDRTAILRNLKSETAAPKITDLLESADYAVPEDWDDAIAFGLQAAQMAARAKISIAPGEVRIAAIADSRAEKGRIETELKRARPEKIDLTTDISAPRPVIAPFTLRFLIDEEGARFDACAADNEDGRARILDAAVRAGAGGKPGCTLGLGAPTQQWADAVVPAIEAVAGLGLGSVTISDADIALIAPASVEEARFDEVVGQLERALPPVFSLQARRERAEEAEHGPPEFVASLVGDSNLSMRGRIADEQMREAVDSFARSRFLSVQSSLSSDDDVPGGWTVRVIGALEAMDNLASGTAEVSPDLIRLSGVSGDPDAAERTAATLADRLGPGARYDLSIRYDRRLDPALDLPDGEECIRQLNIILSESEIGFEPSKSTIAGDPAPTLERIAGVMTNCTDFRLEAGGHTDAQGSEGFNADLSRARAQALVVAMTEAGIDTVNMTARGYGESQPIAGNDSEEGREENRRIEFRLLSDHPVRSQPLAEPVRLAGVTRVVPAGAAAADAPAPTEKPEGPVPTALQFEGPPVPTIINGPLIAPATVGVSEEFLTLDEREENITLPVQTPDENTPRPEPRPEDEAGAAQAEGSGDIE</sequence>
<reference evidence="4" key="1">
    <citation type="submission" date="2021-06" db="EMBL/GenBank/DDBJ databases">
        <title>Paracoccus bacterium XHP0099 sp. nov., isolated from the surface waters of the Yellow Sea.</title>
        <authorList>
            <person name="Xue H."/>
            <person name="Zhang D."/>
        </authorList>
    </citation>
    <scope>NUCLEOTIDE SEQUENCE</scope>
    <source>
        <strain evidence="4">XHP0099</strain>
    </source>
</reference>
<feature type="compositionally biased region" description="Basic and acidic residues" evidence="2">
    <location>
        <begin position="696"/>
        <end position="706"/>
    </location>
</feature>
<keyword evidence="1" id="KW-0472">Membrane</keyword>
<dbReference type="Pfam" id="PF00691">
    <property type="entry name" value="OmpA"/>
    <property type="match status" value="1"/>
</dbReference>
<accession>A0ABS6AL67</accession>
<evidence type="ECO:0000313" key="5">
    <source>
        <dbReference type="Proteomes" id="UP001166191"/>
    </source>
</evidence>
<dbReference type="PANTHER" id="PTHR30329">
    <property type="entry name" value="STATOR ELEMENT OF FLAGELLAR MOTOR COMPLEX"/>
    <property type="match status" value="1"/>
</dbReference>
<dbReference type="InterPro" id="IPR050330">
    <property type="entry name" value="Bact_OuterMem_StrucFunc"/>
</dbReference>
<dbReference type="PANTHER" id="PTHR30329:SF21">
    <property type="entry name" value="LIPOPROTEIN YIAD-RELATED"/>
    <property type="match status" value="1"/>
</dbReference>
<gene>
    <name evidence="4" type="ORF">KNW02_12075</name>
</gene>
<dbReference type="PROSITE" id="PS51123">
    <property type="entry name" value="OMPA_2"/>
    <property type="match status" value="1"/>
</dbReference>
<dbReference type="RefSeq" id="WP_216033528.1">
    <property type="nucleotide sequence ID" value="NZ_JAHKNG010000020.1"/>
</dbReference>
<name>A0ABS6AL67_9RHOB</name>
<dbReference type="CDD" id="cd07185">
    <property type="entry name" value="OmpA_C-like"/>
    <property type="match status" value="1"/>
</dbReference>
<feature type="domain" description="OmpA-like" evidence="3">
    <location>
        <begin position="488"/>
        <end position="605"/>
    </location>
</feature>
<evidence type="ECO:0000259" key="3">
    <source>
        <dbReference type="PROSITE" id="PS51123"/>
    </source>
</evidence>
<dbReference type="InterPro" id="IPR006665">
    <property type="entry name" value="OmpA-like"/>
</dbReference>
<comment type="caution">
    <text evidence="4">The sequence shown here is derived from an EMBL/GenBank/DDBJ whole genome shotgun (WGS) entry which is preliminary data.</text>
</comment>
<evidence type="ECO:0000256" key="1">
    <source>
        <dbReference type="PROSITE-ProRule" id="PRU00473"/>
    </source>
</evidence>
<dbReference type="Proteomes" id="UP001166191">
    <property type="component" value="Unassembled WGS sequence"/>
</dbReference>
<organism evidence="4 5">
    <name type="scientific">Paracoccus marinaquae</name>
    <dbReference type="NCBI Taxonomy" id="2841926"/>
    <lineage>
        <taxon>Bacteria</taxon>
        <taxon>Pseudomonadati</taxon>
        <taxon>Pseudomonadota</taxon>
        <taxon>Alphaproteobacteria</taxon>
        <taxon>Rhodobacterales</taxon>
        <taxon>Paracoccaceae</taxon>
        <taxon>Paracoccus</taxon>
    </lineage>
</organism>
<evidence type="ECO:0000313" key="4">
    <source>
        <dbReference type="EMBL" id="MBU3030852.1"/>
    </source>
</evidence>
<proteinExistence type="predicted"/>
<protein>
    <submittedName>
        <fullName evidence="4">OmpA family protein</fullName>
    </submittedName>
</protein>
<evidence type="ECO:0000256" key="2">
    <source>
        <dbReference type="SAM" id="MobiDB-lite"/>
    </source>
</evidence>
<feature type="region of interest" description="Disordered" evidence="2">
    <location>
        <begin position="678"/>
        <end position="720"/>
    </location>
</feature>
<keyword evidence="5" id="KW-1185">Reference proteome</keyword>